<evidence type="ECO:0000256" key="2">
    <source>
        <dbReference type="ARBA" id="ARBA00022692"/>
    </source>
</evidence>
<evidence type="ECO:0000256" key="5">
    <source>
        <dbReference type="ARBA" id="ARBA00023136"/>
    </source>
</evidence>
<dbReference type="AlphaFoldDB" id="A0A3D8SVT4"/>
<dbReference type="EMBL" id="PVWQ01000002">
    <property type="protein sequence ID" value="RDW90271.1"/>
    <property type="molecule type" value="Genomic_DNA"/>
</dbReference>
<accession>A0A3D8SVT4</accession>
<keyword evidence="4" id="KW-0443">Lipid metabolism</keyword>
<dbReference type="Proteomes" id="UP000256690">
    <property type="component" value="Unassembled WGS sequence"/>
</dbReference>
<evidence type="ECO:0000313" key="8">
    <source>
        <dbReference type="EMBL" id="RDW90271.1"/>
    </source>
</evidence>
<evidence type="ECO:0000313" key="9">
    <source>
        <dbReference type="Proteomes" id="UP000256690"/>
    </source>
</evidence>
<keyword evidence="2 7" id="KW-0812">Transmembrane</keyword>
<protein>
    <recommendedName>
        <fullName evidence="10">Phospholipid/glycerol acyltransferase domain-containing protein</fullName>
    </recommendedName>
</protein>
<keyword evidence="6" id="KW-0012">Acyltransferase</keyword>
<keyword evidence="3 7" id="KW-1133">Transmembrane helix</keyword>
<feature type="transmembrane region" description="Helical" evidence="7">
    <location>
        <begin position="35"/>
        <end position="56"/>
    </location>
</feature>
<evidence type="ECO:0000256" key="4">
    <source>
        <dbReference type="ARBA" id="ARBA00023098"/>
    </source>
</evidence>
<gene>
    <name evidence="8" type="ORF">DSM5745_02046</name>
</gene>
<dbReference type="STRING" id="1810919.A0A3D8SVT4"/>
<dbReference type="OrthoDB" id="272512at2759"/>
<proteinExistence type="predicted"/>
<evidence type="ECO:0000256" key="7">
    <source>
        <dbReference type="SAM" id="Phobius"/>
    </source>
</evidence>
<keyword evidence="5 7" id="KW-0472">Membrane</keyword>
<organism evidence="8 9">
    <name type="scientific">Aspergillus mulundensis</name>
    <dbReference type="NCBI Taxonomy" id="1810919"/>
    <lineage>
        <taxon>Eukaryota</taxon>
        <taxon>Fungi</taxon>
        <taxon>Dikarya</taxon>
        <taxon>Ascomycota</taxon>
        <taxon>Pezizomycotina</taxon>
        <taxon>Eurotiomycetes</taxon>
        <taxon>Eurotiomycetidae</taxon>
        <taxon>Eurotiales</taxon>
        <taxon>Aspergillaceae</taxon>
        <taxon>Aspergillus</taxon>
        <taxon>Aspergillus subgen. Nidulantes</taxon>
    </lineage>
</organism>
<dbReference type="PANTHER" id="PTHR23063">
    <property type="entry name" value="PHOSPHOLIPID ACYLTRANSFERASE"/>
    <property type="match status" value="1"/>
</dbReference>
<sequence>MERYNQFRDRGSGIAPFLPAPLTPVPTWCPLPLRALLFIFRLPFLIFAFVAYFAVLQWLPIGSLGKKAALWCILAVPSIWWVDLQVEGVRKGQLSKQKSRLPGPGSVIAASFTSPIDALYLAAIFDPIFTASYAETKKVEHISLFEAIVRAFDLPETHYEPRPGAQLVTIEELQRKYPGRPIAVFPECTTSNGHGVLPLSASLTTFLSSSKIFPISIRYQPEDVVTPLPGHYINFLWALLSRPTHCIFVRIAEPIGALGGRPLVHEKAETSTIQTNHFDLMNEVSPPEGGRAKKVKIDLSPSEKNLVDAVGEALARMGRVRRVGLGVYDKEVFLYHWNKLHRE</sequence>
<evidence type="ECO:0008006" key="10">
    <source>
        <dbReference type="Google" id="ProtNLM"/>
    </source>
</evidence>
<keyword evidence="1" id="KW-0808">Transferase</keyword>
<evidence type="ECO:0000256" key="6">
    <source>
        <dbReference type="ARBA" id="ARBA00023315"/>
    </source>
</evidence>
<evidence type="ECO:0000256" key="3">
    <source>
        <dbReference type="ARBA" id="ARBA00022989"/>
    </source>
</evidence>
<name>A0A3D8SVT4_9EURO</name>
<dbReference type="RefSeq" id="XP_026607225.1">
    <property type="nucleotide sequence ID" value="XM_026744062.1"/>
</dbReference>
<reference evidence="8 9" key="1">
    <citation type="journal article" date="2018" name="IMA Fungus">
        <title>IMA Genome-F 9: Draft genome sequence of Annulohypoxylon stygium, Aspergillus mulundensis, Berkeleyomyces basicola (syn. Thielaviopsis basicola), Ceratocystis smalleyi, two Cercospora beticola strains, Coleophoma cylindrospora, Fusarium fracticaudum, Phialophora cf. hyalina, and Morchella septimelata.</title>
        <authorList>
            <person name="Wingfield B.D."/>
            <person name="Bills G.F."/>
            <person name="Dong Y."/>
            <person name="Huang W."/>
            <person name="Nel W.J."/>
            <person name="Swalarsk-Parry B.S."/>
            <person name="Vaghefi N."/>
            <person name="Wilken P.M."/>
            <person name="An Z."/>
            <person name="de Beer Z.W."/>
            <person name="De Vos L."/>
            <person name="Chen L."/>
            <person name="Duong T.A."/>
            <person name="Gao Y."/>
            <person name="Hammerbacher A."/>
            <person name="Kikkert J.R."/>
            <person name="Li Y."/>
            <person name="Li H."/>
            <person name="Li K."/>
            <person name="Li Q."/>
            <person name="Liu X."/>
            <person name="Ma X."/>
            <person name="Naidoo K."/>
            <person name="Pethybridge S.J."/>
            <person name="Sun J."/>
            <person name="Steenkamp E.T."/>
            <person name="van der Nest M.A."/>
            <person name="van Wyk S."/>
            <person name="Wingfield M.J."/>
            <person name="Xiong C."/>
            <person name="Yue Q."/>
            <person name="Zhang X."/>
        </authorList>
    </citation>
    <scope>NUCLEOTIDE SEQUENCE [LARGE SCALE GENOMIC DNA]</scope>
    <source>
        <strain evidence="8 9">DSM 5745</strain>
    </source>
</reference>
<dbReference type="GeneID" id="38112416"/>
<comment type="caution">
    <text evidence="8">The sequence shown here is derived from an EMBL/GenBank/DDBJ whole genome shotgun (WGS) entry which is preliminary data.</text>
</comment>
<keyword evidence="9" id="KW-1185">Reference proteome</keyword>
<dbReference type="GO" id="GO:0016746">
    <property type="term" value="F:acyltransferase activity"/>
    <property type="evidence" value="ECO:0007669"/>
    <property type="project" value="UniProtKB-KW"/>
</dbReference>
<dbReference type="GO" id="GO:0006629">
    <property type="term" value="P:lipid metabolic process"/>
    <property type="evidence" value="ECO:0007669"/>
    <property type="project" value="UniProtKB-KW"/>
</dbReference>
<evidence type="ECO:0000256" key="1">
    <source>
        <dbReference type="ARBA" id="ARBA00022679"/>
    </source>
</evidence>
<dbReference type="PANTHER" id="PTHR23063:SF60">
    <property type="entry name" value="LYSOPHOSPHATIDIC ACID:OLEOYL-COA ACYLTRANSFERASE 1"/>
    <property type="match status" value="1"/>
</dbReference>